<sequence>MQLKRKVKLGLVTAASAVVVGLAVTPLVTNTLHAASNNVTSVSQTTAPLTVKATNQTVSAKSASGTKANYSVKYTDQQSQKTATYKKTDYNSTQTAQAKVEHLGTTQGDQVTLRGGEKATVQGVMGRIYVHWNTGNWSVTAIANTPDVANDPAKFANTVNQQIKAQKLTAKKVTTGAVTVYNQTQSGQANSVKWQQADQVAQVKGQQANTVLKIAAKADQ</sequence>
<accession>A0ABV6K4D7</accession>
<gene>
    <name evidence="1" type="ORF">ACFFGS_08000</name>
</gene>
<dbReference type="Proteomes" id="UP001589855">
    <property type="component" value="Unassembled WGS sequence"/>
</dbReference>
<organism evidence="1 2">
    <name type="scientific">Lactiplantibacillus plajomi</name>
    <dbReference type="NCBI Taxonomy" id="1457217"/>
    <lineage>
        <taxon>Bacteria</taxon>
        <taxon>Bacillati</taxon>
        <taxon>Bacillota</taxon>
        <taxon>Bacilli</taxon>
        <taxon>Lactobacillales</taxon>
        <taxon>Lactobacillaceae</taxon>
        <taxon>Lactiplantibacillus</taxon>
    </lineage>
</organism>
<keyword evidence="2" id="KW-1185">Reference proteome</keyword>
<protein>
    <recommendedName>
        <fullName evidence="3">Extracellular protein</fullName>
    </recommendedName>
</protein>
<proteinExistence type="predicted"/>
<comment type="caution">
    <text evidence="1">The sequence shown here is derived from an EMBL/GenBank/DDBJ whole genome shotgun (WGS) entry which is preliminary data.</text>
</comment>
<evidence type="ECO:0000313" key="2">
    <source>
        <dbReference type="Proteomes" id="UP001589855"/>
    </source>
</evidence>
<evidence type="ECO:0008006" key="3">
    <source>
        <dbReference type="Google" id="ProtNLM"/>
    </source>
</evidence>
<dbReference type="EMBL" id="JBHLUK010000065">
    <property type="protein sequence ID" value="MFC0424057.1"/>
    <property type="molecule type" value="Genomic_DNA"/>
</dbReference>
<evidence type="ECO:0000313" key="1">
    <source>
        <dbReference type="EMBL" id="MFC0424057.1"/>
    </source>
</evidence>
<name>A0ABV6K4D7_9LACO</name>
<reference evidence="1 2" key="1">
    <citation type="submission" date="2024-09" db="EMBL/GenBank/DDBJ databases">
        <authorList>
            <person name="Sun Q."/>
            <person name="Mori K."/>
        </authorList>
    </citation>
    <scope>NUCLEOTIDE SEQUENCE [LARGE SCALE GENOMIC DNA]</scope>
    <source>
        <strain evidence="1 2">TBRC 4575</strain>
    </source>
</reference>
<dbReference type="RefSeq" id="WP_137645400.1">
    <property type="nucleotide sequence ID" value="NZ_BAABRM010000025.1"/>
</dbReference>